<dbReference type="EMBL" id="JAVDYB010000001">
    <property type="protein sequence ID" value="MDR7275992.1"/>
    <property type="molecule type" value="Genomic_DNA"/>
</dbReference>
<name>A0AAE3YMV5_9ACTN</name>
<dbReference type="Proteomes" id="UP001183643">
    <property type="component" value="Unassembled WGS sequence"/>
</dbReference>
<organism evidence="1 2">
    <name type="scientific">Catenuloplanes atrovinosus</name>
    <dbReference type="NCBI Taxonomy" id="137266"/>
    <lineage>
        <taxon>Bacteria</taxon>
        <taxon>Bacillati</taxon>
        <taxon>Actinomycetota</taxon>
        <taxon>Actinomycetes</taxon>
        <taxon>Micromonosporales</taxon>
        <taxon>Micromonosporaceae</taxon>
        <taxon>Catenuloplanes</taxon>
    </lineage>
</organism>
<dbReference type="Pfam" id="PF05960">
    <property type="entry name" value="DUF885"/>
    <property type="match status" value="1"/>
</dbReference>
<gene>
    <name evidence="1" type="ORF">J2S41_002770</name>
</gene>
<evidence type="ECO:0000313" key="2">
    <source>
        <dbReference type="Proteomes" id="UP001183643"/>
    </source>
</evidence>
<sequence length="578" mass="64142">MDDPVGGKGLRSFLRSAFEDEVALSPQAAATLGMEHDRSRLDDHSDAGWLRHAELLETQLSRLRERFPAETLSAAERLDAELFAARVERVRDLKPWRHHLSPWSRHQILPSSTAGSGADSIAGFLMSRHPVTSARDAEDYVARLREAGRALEELAAGLDTQRRLGITPTVREIAHLRRTLAPYEDGPLLADLTAKVEALGLDGARASTLLSAAETALAKEVRTGRDRYSAAIDELADRPRADDGVWSLPDGDAYYAAALRRWTTTGLSADEIHRIGLDAVARIDDEMRDVARAAGFAGTAREFREAVRTDARFRYPGDDAGRARYLADMRRDVAAGIEAAPRVFRTLPVLPIEVHAVEQWRAATAPIAFYEPGSVEVARPARFYTNLANIAEAQRYQLPAIVYHEALPGHHLQIALAQELPDVPAFRRTDYSLGAYVEGWGLYAERLADELGLYGDDPYLRFGMLSAQMWRACRLVLDTGIHAKRWTRDRAIEFFAAHTALSRADIEKETDRYIGMPGQATAYMIGQLRIQALRDRAESTLGARFDLRDFHDAVLRDGALPLDVLDARVGHWIAETAG</sequence>
<proteinExistence type="predicted"/>
<protein>
    <submittedName>
        <fullName evidence="1">Uncharacterized protein (DUF885 family)</fullName>
    </submittedName>
</protein>
<dbReference type="PANTHER" id="PTHR33361:SF2">
    <property type="entry name" value="DUF885 DOMAIN-CONTAINING PROTEIN"/>
    <property type="match status" value="1"/>
</dbReference>
<accession>A0AAE3YMV5</accession>
<keyword evidence="2" id="KW-1185">Reference proteome</keyword>
<comment type="caution">
    <text evidence="1">The sequence shown here is derived from an EMBL/GenBank/DDBJ whole genome shotgun (WGS) entry which is preliminary data.</text>
</comment>
<dbReference type="InterPro" id="IPR010281">
    <property type="entry name" value="DUF885"/>
</dbReference>
<reference evidence="1" key="1">
    <citation type="submission" date="2023-07" db="EMBL/GenBank/DDBJ databases">
        <title>Sequencing the genomes of 1000 actinobacteria strains.</title>
        <authorList>
            <person name="Klenk H.-P."/>
        </authorList>
    </citation>
    <scope>NUCLEOTIDE SEQUENCE</scope>
    <source>
        <strain evidence="1">DSM 44707</strain>
    </source>
</reference>
<dbReference type="RefSeq" id="WP_310367684.1">
    <property type="nucleotide sequence ID" value="NZ_JAVDYB010000001.1"/>
</dbReference>
<dbReference type="AlphaFoldDB" id="A0AAE3YMV5"/>
<evidence type="ECO:0000313" key="1">
    <source>
        <dbReference type="EMBL" id="MDR7275992.1"/>
    </source>
</evidence>
<dbReference type="PANTHER" id="PTHR33361">
    <property type="entry name" value="GLR0591 PROTEIN"/>
    <property type="match status" value="1"/>
</dbReference>